<dbReference type="Gene3D" id="3.30.40.10">
    <property type="entry name" value="Zinc/RING finger domain, C3HC4 (zinc finger)"/>
    <property type="match status" value="1"/>
</dbReference>
<dbReference type="InterPro" id="IPR052639">
    <property type="entry name" value="TRAIP_ubiq-protein_ligase"/>
</dbReference>
<evidence type="ECO:0000313" key="7">
    <source>
        <dbReference type="WBParaSite" id="EN70_11905"/>
    </source>
</evidence>
<dbReference type="PROSITE" id="PS50089">
    <property type="entry name" value="ZF_RING_2"/>
    <property type="match status" value="1"/>
</dbReference>
<dbReference type="EMBL" id="JH712582">
    <property type="protein sequence ID" value="EFO18663.2"/>
    <property type="molecule type" value="Genomic_DNA"/>
</dbReference>
<protein>
    <submittedName>
        <fullName evidence="7">RING-type domain-containing protein</fullName>
    </submittedName>
</protein>
<evidence type="ECO:0000313" key="5">
    <source>
        <dbReference type="EMBL" id="EFO18663.2"/>
    </source>
</evidence>
<feature type="domain" description="RING-type" evidence="4">
    <location>
        <begin position="15"/>
        <end position="55"/>
    </location>
</feature>
<dbReference type="KEGG" id="loa:LOAG_09831"/>
<dbReference type="RefSeq" id="XP_020301793.1">
    <property type="nucleotide sequence ID" value="XM_020448028.1"/>
</dbReference>
<dbReference type="WBParaSite" id="EN70_11905">
    <property type="protein sequence ID" value="EN70_11905"/>
    <property type="gene ID" value="EN70_11905"/>
</dbReference>
<sequence>MKEFESRNAREEIECAVCLEYIHLTEIAALRCGHTFHPLCVSQRVKDDQKCPVCKKQAQEDSIIPRLFFEINEKENSAMNEAAAIINEITSTLSKLDIELELIYLQIEHNSALLRIMSKMITACIKLLEKK</sequence>
<reference evidence="7" key="2">
    <citation type="submission" date="2016-11" db="UniProtKB">
        <authorList>
            <consortium name="WormBaseParasite"/>
        </authorList>
    </citation>
    <scope>IDENTIFICATION</scope>
</reference>
<evidence type="ECO:0000259" key="4">
    <source>
        <dbReference type="PROSITE" id="PS50089"/>
    </source>
</evidence>
<dbReference type="AlphaFoldDB" id="A0A1I7VBA9"/>
<dbReference type="InParanoid" id="A0A1I7VBA9"/>
<dbReference type="CTD" id="9947273"/>
<accession>A0A1I7VBA9</accession>
<evidence type="ECO:0000256" key="3">
    <source>
        <dbReference type="PROSITE-ProRule" id="PRU00175"/>
    </source>
</evidence>
<dbReference type="GO" id="GO:0031297">
    <property type="term" value="P:replication fork processing"/>
    <property type="evidence" value="ECO:0007669"/>
    <property type="project" value="TreeGrafter"/>
</dbReference>
<dbReference type="Pfam" id="PF13639">
    <property type="entry name" value="zf-RING_2"/>
    <property type="match status" value="1"/>
</dbReference>
<dbReference type="PANTHER" id="PTHR46569:SF1">
    <property type="entry name" value="E3 UBIQUITIN-PROTEIN LIGASE RFWD3-RELATED"/>
    <property type="match status" value="1"/>
</dbReference>
<dbReference type="OMA" id="MITACIK"/>
<dbReference type="SMART" id="SM00184">
    <property type="entry name" value="RING"/>
    <property type="match status" value="1"/>
</dbReference>
<keyword evidence="2" id="KW-0862">Zinc</keyword>
<dbReference type="GO" id="GO:0005634">
    <property type="term" value="C:nucleus"/>
    <property type="evidence" value="ECO:0007669"/>
    <property type="project" value="TreeGrafter"/>
</dbReference>
<keyword evidence="1 3" id="KW-0863">Zinc-finger</keyword>
<dbReference type="GO" id="GO:0090734">
    <property type="term" value="C:site of DNA damage"/>
    <property type="evidence" value="ECO:0007669"/>
    <property type="project" value="TreeGrafter"/>
</dbReference>
<dbReference type="GeneID" id="9947273"/>
<dbReference type="GO" id="GO:0008270">
    <property type="term" value="F:zinc ion binding"/>
    <property type="evidence" value="ECO:0007669"/>
    <property type="project" value="UniProtKB-KW"/>
</dbReference>
<evidence type="ECO:0000256" key="1">
    <source>
        <dbReference type="ARBA" id="ARBA00022771"/>
    </source>
</evidence>
<evidence type="ECO:0000313" key="6">
    <source>
        <dbReference type="Proteomes" id="UP000095285"/>
    </source>
</evidence>
<keyword evidence="1 3" id="KW-0479">Metal-binding</keyword>
<keyword evidence="6" id="KW-1185">Reference proteome</keyword>
<accession>A0A1S0TR87</accession>
<proteinExistence type="predicted"/>
<dbReference type="InterPro" id="IPR001841">
    <property type="entry name" value="Znf_RING"/>
</dbReference>
<evidence type="ECO:0000256" key="2">
    <source>
        <dbReference type="ARBA" id="ARBA00022833"/>
    </source>
</evidence>
<name>A0A1I7VBA9_LOALO</name>
<dbReference type="GO" id="GO:0061630">
    <property type="term" value="F:ubiquitin protein ligase activity"/>
    <property type="evidence" value="ECO:0007669"/>
    <property type="project" value="TreeGrafter"/>
</dbReference>
<dbReference type="SUPFAM" id="SSF57850">
    <property type="entry name" value="RING/U-box"/>
    <property type="match status" value="1"/>
</dbReference>
<dbReference type="InterPro" id="IPR013083">
    <property type="entry name" value="Znf_RING/FYVE/PHD"/>
</dbReference>
<dbReference type="PANTHER" id="PTHR46569">
    <property type="entry name" value="E3 UBIQUITIN-PROTEIN LIGASE TRAIP"/>
    <property type="match status" value="1"/>
</dbReference>
<reference evidence="5 6" key="1">
    <citation type="submission" date="2012-04" db="EMBL/GenBank/DDBJ databases">
        <title>The Genome Sequence of Loa loa.</title>
        <authorList>
            <consortium name="The Broad Institute Genome Sequencing Platform"/>
            <consortium name="Broad Institute Genome Sequencing Center for Infectious Disease"/>
            <person name="Nutman T.B."/>
            <person name="Fink D.L."/>
            <person name="Russ C."/>
            <person name="Young S."/>
            <person name="Zeng Q."/>
            <person name="Gargeya S."/>
            <person name="Alvarado L."/>
            <person name="Berlin A."/>
            <person name="Chapman S.B."/>
            <person name="Chen Z."/>
            <person name="Freedman E."/>
            <person name="Gellesch M."/>
            <person name="Goldberg J."/>
            <person name="Griggs A."/>
            <person name="Gujja S."/>
            <person name="Heilman E.R."/>
            <person name="Heiman D."/>
            <person name="Howarth C."/>
            <person name="Mehta T."/>
            <person name="Neiman D."/>
            <person name="Pearson M."/>
            <person name="Roberts A."/>
            <person name="Saif S."/>
            <person name="Shea T."/>
            <person name="Shenoy N."/>
            <person name="Sisk P."/>
            <person name="Stolte C."/>
            <person name="Sykes S."/>
            <person name="White J."/>
            <person name="Yandava C."/>
            <person name="Haas B."/>
            <person name="Henn M.R."/>
            <person name="Nusbaum C."/>
            <person name="Birren B."/>
        </authorList>
    </citation>
    <scope>NUCLEOTIDE SEQUENCE [LARGE SCALE GENOMIC DNA]</scope>
</reference>
<organism evidence="6 7">
    <name type="scientific">Loa loa</name>
    <name type="common">Eye worm</name>
    <name type="synonym">Filaria loa</name>
    <dbReference type="NCBI Taxonomy" id="7209"/>
    <lineage>
        <taxon>Eukaryota</taxon>
        <taxon>Metazoa</taxon>
        <taxon>Ecdysozoa</taxon>
        <taxon>Nematoda</taxon>
        <taxon>Chromadorea</taxon>
        <taxon>Rhabditida</taxon>
        <taxon>Spirurina</taxon>
        <taxon>Spiruromorpha</taxon>
        <taxon>Filarioidea</taxon>
        <taxon>Onchocercidae</taxon>
        <taxon>Loa</taxon>
    </lineage>
</organism>
<dbReference type="Proteomes" id="UP000095285">
    <property type="component" value="Unassembled WGS sequence"/>
</dbReference>
<dbReference type="GO" id="GO:0016567">
    <property type="term" value="P:protein ubiquitination"/>
    <property type="evidence" value="ECO:0007669"/>
    <property type="project" value="TreeGrafter"/>
</dbReference>
<gene>
    <name evidence="5 7" type="ORF">LOAG_09831</name>
</gene>
<dbReference type="OrthoDB" id="6105938at2759"/>